<organism evidence="2 3">
    <name type="scientific">Desulfobacter postgatei 2ac9</name>
    <dbReference type="NCBI Taxonomy" id="879212"/>
    <lineage>
        <taxon>Bacteria</taxon>
        <taxon>Pseudomonadati</taxon>
        <taxon>Thermodesulfobacteriota</taxon>
        <taxon>Desulfobacteria</taxon>
        <taxon>Desulfobacterales</taxon>
        <taxon>Desulfobacteraceae</taxon>
        <taxon>Desulfobacter</taxon>
    </lineage>
</organism>
<dbReference type="HOGENOM" id="CLU_2952949_0_0_7"/>
<dbReference type="STRING" id="879212.DespoDRAFT_03609"/>
<feature type="compositionally biased region" description="Basic and acidic residues" evidence="1">
    <location>
        <begin position="48"/>
        <end position="59"/>
    </location>
</feature>
<sequence length="59" mass="6378">MGNILVGLIVAAALFYLIRRVIKIFKGESSCSSGCEGCTPSTQQKCCSPKDHSDTDRLE</sequence>
<evidence type="ECO:0000256" key="1">
    <source>
        <dbReference type="SAM" id="MobiDB-lite"/>
    </source>
</evidence>
<dbReference type="Pfam" id="PF12669">
    <property type="entry name" value="FeoB_associated"/>
    <property type="match status" value="1"/>
</dbReference>
<dbReference type="RefSeq" id="WP_004075472.1">
    <property type="nucleotide sequence ID" value="NZ_CM001488.1"/>
</dbReference>
<keyword evidence="3" id="KW-1185">Reference proteome</keyword>
<gene>
    <name evidence="2" type="ORF">DespoDRAFT_03609</name>
</gene>
<protein>
    <recommendedName>
        <fullName evidence="4">Virus attachment protein p12 family</fullName>
    </recommendedName>
</protein>
<dbReference type="Proteomes" id="UP000005778">
    <property type="component" value="Chromosome"/>
</dbReference>
<evidence type="ECO:0008006" key="4">
    <source>
        <dbReference type="Google" id="ProtNLM"/>
    </source>
</evidence>
<proteinExistence type="predicted"/>
<evidence type="ECO:0000313" key="3">
    <source>
        <dbReference type="Proteomes" id="UP000005778"/>
    </source>
</evidence>
<name>I5B797_9BACT</name>
<evidence type="ECO:0000313" key="2">
    <source>
        <dbReference type="EMBL" id="EIM65360.1"/>
    </source>
</evidence>
<dbReference type="AlphaFoldDB" id="I5B797"/>
<feature type="region of interest" description="Disordered" evidence="1">
    <location>
        <begin position="35"/>
        <end position="59"/>
    </location>
</feature>
<accession>I5B797</accession>
<dbReference type="EMBL" id="CM001488">
    <property type="protein sequence ID" value="EIM65360.1"/>
    <property type="molecule type" value="Genomic_DNA"/>
</dbReference>
<reference evidence="2 3" key="2">
    <citation type="submission" date="2012-02" db="EMBL/GenBank/DDBJ databases">
        <title>Improved High-Quality Draft sequence of Desulfobacter postgatei 2ac9.</title>
        <authorList>
            <consortium name="US DOE Joint Genome Institute"/>
            <person name="Lucas S."/>
            <person name="Han J."/>
            <person name="Lapidus A."/>
            <person name="Cheng J.-F."/>
            <person name="Goodwin L."/>
            <person name="Pitluck S."/>
            <person name="Peters L."/>
            <person name="Ovchinnikova G."/>
            <person name="Held B."/>
            <person name="Detter J.C."/>
            <person name="Han C."/>
            <person name="Tapia R."/>
            <person name="Land M."/>
            <person name="Hauser L."/>
            <person name="Kyrpides N."/>
            <person name="Ivanova N."/>
            <person name="Pagani I."/>
            <person name="Orellana R."/>
            <person name="Lovley D."/>
            <person name="Woyke T."/>
        </authorList>
    </citation>
    <scope>NUCLEOTIDE SEQUENCE [LARGE SCALE GENOMIC DNA]</scope>
    <source>
        <strain evidence="2 3">2ac9</strain>
    </source>
</reference>
<reference evidence="2 3" key="1">
    <citation type="submission" date="2011-09" db="EMBL/GenBank/DDBJ databases">
        <authorList>
            <consortium name="US DOE Joint Genome Institute (JGI-PGF)"/>
            <person name="Lucas S."/>
            <person name="Han J."/>
            <person name="Lapidus A."/>
            <person name="Cheng J.-F."/>
            <person name="Goodwin L."/>
            <person name="Pitluck S."/>
            <person name="Peters L."/>
            <person name="Land M.L."/>
            <person name="Hauser L."/>
            <person name="Orellana R."/>
            <person name="Lovley D."/>
            <person name="Woyke T.J."/>
        </authorList>
    </citation>
    <scope>NUCLEOTIDE SEQUENCE [LARGE SCALE GENOMIC DNA]</scope>
    <source>
        <strain evidence="2 3">2ac9</strain>
    </source>
</reference>